<dbReference type="Proteomes" id="UP000262802">
    <property type="component" value="Chromosome"/>
</dbReference>
<keyword evidence="2" id="KW-1185">Reference proteome</keyword>
<dbReference type="KEGG" id="hyh:D3Y59_10740"/>
<accession>A0A3B7R8L7</accession>
<dbReference type="AlphaFoldDB" id="A0A3B7R8L7"/>
<evidence type="ECO:0000313" key="2">
    <source>
        <dbReference type="Proteomes" id="UP000262802"/>
    </source>
</evidence>
<gene>
    <name evidence="1" type="ORF">D3Y59_10740</name>
</gene>
<reference evidence="1 2" key="1">
    <citation type="submission" date="2018-09" db="EMBL/GenBank/DDBJ databases">
        <title>Hymenobacter medium sp. nov., isolated from R2A medium.</title>
        <authorList>
            <person name="Yingchao G."/>
        </authorList>
    </citation>
    <scope>NUCLEOTIDE SEQUENCE [LARGE SCALE GENOMIC DNA]</scope>
    <source>
        <strain evidence="2">sh-6</strain>
    </source>
</reference>
<protein>
    <submittedName>
        <fullName evidence="1">Uncharacterized protein</fullName>
    </submittedName>
</protein>
<organism evidence="1 2">
    <name type="scientific">Hymenobacter oligotrophus</name>
    <dbReference type="NCBI Taxonomy" id="2319843"/>
    <lineage>
        <taxon>Bacteria</taxon>
        <taxon>Pseudomonadati</taxon>
        <taxon>Bacteroidota</taxon>
        <taxon>Cytophagia</taxon>
        <taxon>Cytophagales</taxon>
        <taxon>Hymenobacteraceae</taxon>
        <taxon>Hymenobacter</taxon>
    </lineage>
</organism>
<sequence length="69" mass="7849">MMKTRWFAKRAGKDRDIAHLGFAASGKQQAWFGQRNAASDEVPLRRHTAPRTFVLATAPILIRQSAERR</sequence>
<dbReference type="EMBL" id="CP032317">
    <property type="protein sequence ID" value="AYA37481.1"/>
    <property type="molecule type" value="Genomic_DNA"/>
</dbReference>
<proteinExistence type="predicted"/>
<name>A0A3B7R8L7_9BACT</name>
<evidence type="ECO:0000313" key="1">
    <source>
        <dbReference type="EMBL" id="AYA37481.1"/>
    </source>
</evidence>